<dbReference type="Gene3D" id="3.30.1120.70">
    <property type="match status" value="1"/>
</dbReference>
<dbReference type="EMBL" id="CP116942">
    <property type="protein sequence ID" value="WCO67882.1"/>
    <property type="molecule type" value="Genomic_DNA"/>
</dbReference>
<dbReference type="Gene3D" id="1.20.1270.210">
    <property type="match status" value="1"/>
</dbReference>
<dbReference type="Pfam" id="PF04860">
    <property type="entry name" value="Phage_portal"/>
    <property type="match status" value="1"/>
</dbReference>
<sequence length="411" mass="44438">MSLLRNALGIEQRSVPDIPDGYGQPGAGWWGGGMVWNPATSSVVTNDRAMRLSAVFACLRLISEAISTLPLDTYVRNGGTRRPYRPRPDYLGFEPPQSSRVDYLSQLLLSLLTDGNAYVLTPRDRMGVPVDLFVLNPESVTVERKRGRVTYRVFDQEVTDRDLMHIKGMTLPGELEGMSPIGYARETIGIGLAAQDYGRAMMENGATPSMAIKVPPGPDGGLGSSAKERAQKIAETWNATHRGPKNAGKVGVLLGGAEPVPFSINPDDAQYLETRQFQVPDIARIFGVPPHLIADASNSTSWGSGLAEQNLAFGQFSLRPWLERIETAHTRLLSTHGLTDVFIKLNLDALLRASLKDRYDSYAVGINSGFLSANDARSLEDMPPVPNGDQYVNVPAGAQGAANQPPPGGAQ</sequence>
<keyword evidence="3" id="KW-1185">Reference proteome</keyword>
<dbReference type="RefSeq" id="WP_272737400.1">
    <property type="nucleotide sequence ID" value="NZ_CP116942.1"/>
</dbReference>
<dbReference type="KEGG" id="ima:PO878_03980"/>
<accession>A0AAF0BUJ3</accession>
<gene>
    <name evidence="2" type="ORF">PO878_03980</name>
</gene>
<dbReference type="Proteomes" id="UP001216390">
    <property type="component" value="Chromosome"/>
</dbReference>
<dbReference type="InterPro" id="IPR006944">
    <property type="entry name" value="Phage/GTA_portal"/>
</dbReference>
<protein>
    <submittedName>
        <fullName evidence="2">Phage portal protein</fullName>
    </submittedName>
</protein>
<dbReference type="Gene3D" id="3.40.140.120">
    <property type="match status" value="1"/>
</dbReference>
<organism evidence="2 3">
    <name type="scientific">Iamia majanohamensis</name>
    <dbReference type="NCBI Taxonomy" id="467976"/>
    <lineage>
        <taxon>Bacteria</taxon>
        <taxon>Bacillati</taxon>
        <taxon>Actinomycetota</taxon>
        <taxon>Acidimicrobiia</taxon>
        <taxon>Acidimicrobiales</taxon>
        <taxon>Iamiaceae</taxon>
        <taxon>Iamia</taxon>
    </lineage>
</organism>
<reference evidence="2" key="1">
    <citation type="submission" date="2023-01" db="EMBL/GenBank/DDBJ databases">
        <title>The diversity of Class Acidimicrobiia in South China Sea sediment environments and the proposal of Iamia marina sp. nov., a novel species of the genus Iamia.</title>
        <authorList>
            <person name="He Y."/>
            <person name="Tian X."/>
        </authorList>
    </citation>
    <scope>NUCLEOTIDE SEQUENCE</scope>
    <source>
        <strain evidence="2">DSM 19957</strain>
    </source>
</reference>
<evidence type="ECO:0000313" key="3">
    <source>
        <dbReference type="Proteomes" id="UP001216390"/>
    </source>
</evidence>
<dbReference type="InterPro" id="IPR006427">
    <property type="entry name" value="Portal_HK97"/>
</dbReference>
<feature type="region of interest" description="Disordered" evidence="1">
    <location>
        <begin position="381"/>
        <end position="411"/>
    </location>
</feature>
<proteinExistence type="predicted"/>
<dbReference type="NCBIfam" id="TIGR01537">
    <property type="entry name" value="portal_HK97"/>
    <property type="match status" value="1"/>
</dbReference>
<evidence type="ECO:0000313" key="2">
    <source>
        <dbReference type="EMBL" id="WCO67882.1"/>
    </source>
</evidence>
<evidence type="ECO:0000256" key="1">
    <source>
        <dbReference type="SAM" id="MobiDB-lite"/>
    </source>
</evidence>
<dbReference type="AlphaFoldDB" id="A0AAF0BUJ3"/>
<name>A0AAF0BUJ3_9ACTN</name>